<evidence type="ECO:0000259" key="5">
    <source>
        <dbReference type="Pfam" id="PF00135"/>
    </source>
</evidence>
<dbReference type="GO" id="GO:0052689">
    <property type="term" value="F:carboxylic ester hydrolase activity"/>
    <property type="evidence" value="ECO:0007669"/>
    <property type="project" value="UniProtKB-KW"/>
</dbReference>
<dbReference type="InterPro" id="IPR050309">
    <property type="entry name" value="Type-B_Carboxylest/Lipase"/>
</dbReference>
<reference evidence="7" key="1">
    <citation type="submission" date="2022-11" db="UniProtKB">
        <authorList>
            <consortium name="WormBaseParasite"/>
        </authorList>
    </citation>
    <scope>IDENTIFICATION</scope>
</reference>
<feature type="chain" id="PRO_5038168598" description="Carboxylic ester hydrolase" evidence="4">
    <location>
        <begin position="22"/>
        <end position="553"/>
    </location>
</feature>
<dbReference type="Gene3D" id="3.40.50.1820">
    <property type="entry name" value="alpha/beta hydrolase"/>
    <property type="match status" value="1"/>
</dbReference>
<dbReference type="InterPro" id="IPR029058">
    <property type="entry name" value="AB_hydrolase_fold"/>
</dbReference>
<keyword evidence="4" id="KW-0732">Signal</keyword>
<dbReference type="AlphaFoldDB" id="A0A914URY1"/>
<feature type="domain" description="Carboxylesterase type B" evidence="5">
    <location>
        <begin position="43"/>
        <end position="524"/>
    </location>
</feature>
<dbReference type="Pfam" id="PF00135">
    <property type="entry name" value="COesterase"/>
    <property type="match status" value="1"/>
</dbReference>
<evidence type="ECO:0000256" key="1">
    <source>
        <dbReference type="ARBA" id="ARBA00005964"/>
    </source>
</evidence>
<dbReference type="PROSITE" id="PS00122">
    <property type="entry name" value="CARBOXYLESTERASE_B_1"/>
    <property type="match status" value="1"/>
</dbReference>
<dbReference type="InterPro" id="IPR002018">
    <property type="entry name" value="CarbesteraseB"/>
</dbReference>
<accession>A0A914URY1</accession>
<keyword evidence="2" id="KW-0719">Serine esterase</keyword>
<protein>
    <recommendedName>
        <fullName evidence="4">Carboxylic ester hydrolase</fullName>
        <ecNumber evidence="4">3.1.1.-</ecNumber>
    </recommendedName>
</protein>
<dbReference type="Proteomes" id="UP000887566">
    <property type="component" value="Unplaced"/>
</dbReference>
<sequence length="553" mass="60878">MMRTFLVVLSTVVSFALPGYCATFSVPIGTQATIVGYTYDQPSGLAFYGIPYAQPPVGQNRFAPPQRKDPAGAVYAFHYGSACLQGRSGNYGEDCLFLNIFTPRVANITQSKYPIFFWIHGGGFVEGSGDLGTEGTLSNLVNRGMIVVSINYRLGPFGFYSTRDSTIPGNMAVLDMIEALNWVKRYISYFGGDPDRITIGGQSSGAEAVSLLSLSPLSRGLFKQVVVESGSGFVPAVMSYSEATRDSSKTISINMGCTTASNWDQHNSNLMSSTLSCMRSKSVADIQAADNALLNHRMKWAAVLDSHVLPQRLETLALSRPPIPVLIGNVHDEWLAWYAGSLLSNQNFLNTFTRQWSIQELTSRYELRYYNNTAMVHQAAQVAYIDSLNLIDSDHIGWCKEDIQLYTEMIFIGPTYRDAMTFRQTHSPVYLYSFDYLAPGAMPNLQAPLRGVPHAWELQYLFGYPATGSGGWQKTPDDISTMNYMGQYWANFVITGNPTPSPSTIVWPLLGSKGEYMSLGPVPTPSTAFHPKAASFWACTVPALEGQKPIWCA</sequence>
<evidence type="ECO:0000256" key="3">
    <source>
        <dbReference type="ARBA" id="ARBA00022801"/>
    </source>
</evidence>
<name>A0A914URY1_9BILA</name>
<evidence type="ECO:0000313" key="7">
    <source>
        <dbReference type="WBParaSite" id="PSAMB.scaffold1190size34702.g11512.t1"/>
    </source>
</evidence>
<dbReference type="InterPro" id="IPR019819">
    <property type="entry name" value="Carboxylesterase_B_CS"/>
</dbReference>
<dbReference type="PROSITE" id="PS00941">
    <property type="entry name" value="CARBOXYLESTERASE_B_2"/>
    <property type="match status" value="1"/>
</dbReference>
<dbReference type="WBParaSite" id="PSAMB.scaffold1190size34702.g11512.t1">
    <property type="protein sequence ID" value="PSAMB.scaffold1190size34702.g11512.t1"/>
    <property type="gene ID" value="PSAMB.scaffold1190size34702.g11512"/>
</dbReference>
<organism evidence="6 7">
    <name type="scientific">Plectus sambesii</name>
    <dbReference type="NCBI Taxonomy" id="2011161"/>
    <lineage>
        <taxon>Eukaryota</taxon>
        <taxon>Metazoa</taxon>
        <taxon>Ecdysozoa</taxon>
        <taxon>Nematoda</taxon>
        <taxon>Chromadorea</taxon>
        <taxon>Plectida</taxon>
        <taxon>Plectina</taxon>
        <taxon>Plectoidea</taxon>
        <taxon>Plectidae</taxon>
        <taxon>Plectus</taxon>
    </lineage>
</organism>
<dbReference type="EC" id="3.1.1.-" evidence="4"/>
<dbReference type="InterPro" id="IPR019826">
    <property type="entry name" value="Carboxylesterase_B_AS"/>
</dbReference>
<comment type="similarity">
    <text evidence="1 4">Belongs to the type-B carboxylesterase/lipase family.</text>
</comment>
<dbReference type="PANTHER" id="PTHR11559">
    <property type="entry name" value="CARBOXYLESTERASE"/>
    <property type="match status" value="1"/>
</dbReference>
<proteinExistence type="inferred from homology"/>
<keyword evidence="6" id="KW-1185">Reference proteome</keyword>
<feature type="signal peptide" evidence="4">
    <location>
        <begin position="1"/>
        <end position="21"/>
    </location>
</feature>
<dbReference type="SUPFAM" id="SSF53474">
    <property type="entry name" value="alpha/beta-Hydrolases"/>
    <property type="match status" value="1"/>
</dbReference>
<evidence type="ECO:0000313" key="6">
    <source>
        <dbReference type="Proteomes" id="UP000887566"/>
    </source>
</evidence>
<evidence type="ECO:0000256" key="4">
    <source>
        <dbReference type="RuleBase" id="RU361235"/>
    </source>
</evidence>
<evidence type="ECO:0000256" key="2">
    <source>
        <dbReference type="ARBA" id="ARBA00022487"/>
    </source>
</evidence>
<keyword evidence="3 4" id="KW-0378">Hydrolase</keyword>